<evidence type="ECO:0000256" key="20">
    <source>
        <dbReference type="ARBA" id="ARBA00024991"/>
    </source>
</evidence>
<evidence type="ECO:0000256" key="10">
    <source>
        <dbReference type="ARBA" id="ARBA00022692"/>
    </source>
</evidence>
<proteinExistence type="predicted"/>
<feature type="region of interest" description="Disordered" evidence="25">
    <location>
        <begin position="332"/>
        <end position="445"/>
    </location>
</feature>
<keyword evidence="29" id="KW-1185">Reference proteome</keyword>
<evidence type="ECO:0000256" key="21">
    <source>
        <dbReference type="ARBA" id="ARBA00026224"/>
    </source>
</evidence>
<sequence length="885" mass="96057">MDVKMGVSVLMVVLCGYFWTVNGQALKYNPKVSSNGPSSSSEPLSLQWGIPDSTAYVGKLFRYTLPSDAFQGNIVKYDITEAGKPSLPSWMVFDPLTTELKGIPAPQDKGAIYLEVEVKGDDNSQATDVFSIQVLEDTNGQISTISSGDKQEPKTVRCKREEPQTMVTIVVDCDLDLMHPSDKMSLLENMGGHLSISPETINIVPVGNKPMFDSSALVVGAGNIKEPKTSGALLSWMIGCGQVKDEHMSILHQVEGAAANGDMSSALGQDIVGWHVTNTRFQAKPRRRRAATATPVITPPAPTKVVEVTTTATIEASSVQIMPTKTVEVMPTKMTDKPTPSPTTTTGIQPSETVKMPKTTMPTTTSTLPTTTSTTVKTTPTTTSTLKPTTPKPTTPKPTTPKPTTPKPTTPKPTTKPPTMPPKTKKPTPAPLCPPGNRNIPPRVNNPPEPIFLEVGVNYRKKLDELTFLDCYDDNTNNLLIEVLGESKTMLNKDFFLMVKQSKLTKPYVIMANPLEDDIGEYNLFLEAMNSEGKYNSIDLTVNVVKSMVELPPPNHELSMTLDADYDQFMSDLNNRVELSNKVAGIFGEKNSRSLTVTRLERGSVVYAWTNNSVPSGCPVDELSMLVGKMFNEDGTLTDEAKAAMDPYTVNSAAAAPMGACEGNPNFPSRSMMKDKPIITKSSTIKPKTTQKPTMAPIEEPDDVDVVIDKTTPAKKQTEKTTDTNVAAAGAGGGGGSDIWITTVVPAIVVVIVLIIALTIACCLYRKKRKGKMKLQEKNEFSNNKGVPVIFADEYEEKPNESTRPLILEDEKPPMPPPEYQRASSETSGNSSSTQPVDDRIEEIEMEDTSEMSPLYTPPPPVTATSNNKPPHVHSSRGPPPYVPP</sequence>
<evidence type="ECO:0000256" key="13">
    <source>
        <dbReference type="ARBA" id="ARBA00023018"/>
    </source>
</evidence>
<keyword evidence="9" id="KW-0597">Phosphoprotein</keyword>
<evidence type="ECO:0000256" key="19">
    <source>
        <dbReference type="ARBA" id="ARBA00023567"/>
    </source>
</evidence>
<feature type="compositionally biased region" description="Pro residues" evidence="25">
    <location>
        <begin position="390"/>
        <end position="421"/>
    </location>
</feature>
<feature type="transmembrane region" description="Helical" evidence="26">
    <location>
        <begin position="739"/>
        <end position="765"/>
    </location>
</feature>
<dbReference type="Pfam" id="PF18424">
    <property type="entry name" value="a_DG1_N2"/>
    <property type="match status" value="1"/>
</dbReference>
<evidence type="ECO:0000256" key="15">
    <source>
        <dbReference type="ARBA" id="ARBA00023180"/>
    </source>
</evidence>
<dbReference type="SUPFAM" id="SSF111006">
    <property type="entry name" value="Dystroglycan, domain 2"/>
    <property type="match status" value="1"/>
</dbReference>
<comment type="subcellular location">
    <subcellularLocation>
        <location evidence="1">Cell membrane</location>
        <location evidence="1">Sarcolemma</location>
    </subcellularLocation>
    <subcellularLocation>
        <location evidence="4">Cell membrane</location>
        <topology evidence="4">Single-pass type I membrane protein</topology>
    </subcellularLocation>
    <subcellularLocation>
        <location evidence="3">Cytoplasm</location>
        <location evidence="3">Cytoskeleton</location>
    </subcellularLocation>
    <subcellularLocation>
        <location evidence="5">Nucleus</location>
        <location evidence="5">Nucleoplasm</location>
    </subcellularLocation>
    <subcellularLocation>
        <location evidence="24">Postsynaptic cell membrane</location>
    </subcellularLocation>
    <subcellularLocation>
        <location evidence="2">Secreted</location>
        <location evidence="2">Extracellular space</location>
    </subcellularLocation>
</comment>
<accession>A0ABY7FUP5</accession>
<dbReference type="EMBL" id="CP111025">
    <property type="protein sequence ID" value="WAR25004.1"/>
    <property type="molecule type" value="Genomic_DNA"/>
</dbReference>
<evidence type="ECO:0000256" key="17">
    <source>
        <dbReference type="ARBA" id="ARBA00023242"/>
    </source>
</evidence>
<dbReference type="Pfam" id="PF05454">
    <property type="entry name" value="DAG1"/>
    <property type="match status" value="2"/>
</dbReference>
<keyword evidence="18" id="KW-0628">Postsynaptic cell membrane</keyword>
<evidence type="ECO:0000256" key="9">
    <source>
        <dbReference type="ARBA" id="ARBA00022553"/>
    </source>
</evidence>
<dbReference type="PANTHER" id="PTHR21559">
    <property type="entry name" value="DYSTROGLYCAN-RELATED"/>
    <property type="match status" value="1"/>
</dbReference>
<dbReference type="InterPro" id="IPR027468">
    <property type="entry name" value="Alpha-dystroglycan_domain_2"/>
</dbReference>
<feature type="compositionally biased region" description="Low complexity" evidence="25">
    <location>
        <begin position="353"/>
        <end position="389"/>
    </location>
</feature>
<reference evidence="28" key="1">
    <citation type="submission" date="2022-11" db="EMBL/GenBank/DDBJ databases">
        <title>Centuries of genome instability and evolution in soft-shell clam transmissible cancer (bioRxiv).</title>
        <authorList>
            <person name="Hart S.F.M."/>
            <person name="Yonemitsu M.A."/>
            <person name="Giersch R.M."/>
            <person name="Beal B.F."/>
            <person name="Arriagada G."/>
            <person name="Davis B.W."/>
            <person name="Ostrander E.A."/>
            <person name="Goff S.P."/>
            <person name="Metzger M.J."/>
        </authorList>
    </citation>
    <scope>NUCLEOTIDE SEQUENCE</scope>
    <source>
        <strain evidence="28">MELC-2E11</strain>
        <tissue evidence="28">Siphon/mantle</tissue>
    </source>
</reference>
<evidence type="ECO:0000256" key="7">
    <source>
        <dbReference type="ARBA" id="ARBA00022490"/>
    </source>
</evidence>
<keyword evidence="11" id="KW-0732">Signal</keyword>
<feature type="region of interest" description="Disordered" evidence="25">
    <location>
        <begin position="713"/>
        <end position="732"/>
    </location>
</feature>
<dbReference type="InterPro" id="IPR041631">
    <property type="entry name" value="Alpha_DG1_N2"/>
</dbReference>
<feature type="compositionally biased region" description="Low complexity" evidence="25">
    <location>
        <begin position="824"/>
        <end position="833"/>
    </location>
</feature>
<evidence type="ECO:0000256" key="26">
    <source>
        <dbReference type="SAM" id="Phobius"/>
    </source>
</evidence>
<keyword evidence="15" id="KW-0325">Glycoprotein</keyword>
<dbReference type="Gene3D" id="2.60.40.10">
    <property type="entry name" value="Immunoglobulins"/>
    <property type="match status" value="1"/>
</dbReference>
<evidence type="ECO:0000256" key="14">
    <source>
        <dbReference type="ARBA" id="ARBA00023157"/>
    </source>
</evidence>
<evidence type="ECO:0000256" key="3">
    <source>
        <dbReference type="ARBA" id="ARBA00004245"/>
    </source>
</evidence>
<dbReference type="PROSITE" id="PS51699">
    <property type="entry name" value="SEA_DG"/>
    <property type="match status" value="1"/>
</dbReference>
<feature type="compositionally biased region" description="Acidic residues" evidence="25">
    <location>
        <begin position="840"/>
        <end position="850"/>
    </location>
</feature>
<evidence type="ECO:0000313" key="29">
    <source>
        <dbReference type="Proteomes" id="UP001164746"/>
    </source>
</evidence>
<dbReference type="SMART" id="SM00736">
    <property type="entry name" value="CADG"/>
    <property type="match status" value="1"/>
</dbReference>
<keyword evidence="12 26" id="KW-1133">Transmembrane helix</keyword>
<keyword evidence="10 26" id="KW-0812">Transmembrane</keyword>
<dbReference type="PANTHER" id="PTHR21559:SF21">
    <property type="entry name" value="DYSTROGLYCAN 1"/>
    <property type="match status" value="1"/>
</dbReference>
<evidence type="ECO:0000256" key="16">
    <source>
        <dbReference type="ARBA" id="ARBA00023212"/>
    </source>
</evidence>
<evidence type="ECO:0000313" key="28">
    <source>
        <dbReference type="EMBL" id="WAR25004.1"/>
    </source>
</evidence>
<dbReference type="SUPFAM" id="SSF49313">
    <property type="entry name" value="Cadherin-like"/>
    <property type="match status" value="1"/>
</dbReference>
<keyword evidence="16" id="KW-0206">Cytoskeleton</keyword>
<evidence type="ECO:0000256" key="23">
    <source>
        <dbReference type="ARBA" id="ARBA00031034"/>
    </source>
</evidence>
<evidence type="ECO:0000256" key="11">
    <source>
        <dbReference type="ARBA" id="ARBA00022729"/>
    </source>
</evidence>
<evidence type="ECO:0000256" key="12">
    <source>
        <dbReference type="ARBA" id="ARBA00022989"/>
    </source>
</evidence>
<evidence type="ECO:0000256" key="24">
    <source>
        <dbReference type="ARBA" id="ARBA00034100"/>
    </source>
</evidence>
<dbReference type="InterPro" id="IPR008465">
    <property type="entry name" value="DAG1_C"/>
</dbReference>
<keyword evidence="8" id="KW-0964">Secreted</keyword>
<evidence type="ECO:0000256" key="25">
    <source>
        <dbReference type="SAM" id="MobiDB-lite"/>
    </source>
</evidence>
<dbReference type="InterPro" id="IPR006644">
    <property type="entry name" value="Cadg"/>
</dbReference>
<evidence type="ECO:0000256" key="8">
    <source>
        <dbReference type="ARBA" id="ARBA00022525"/>
    </source>
</evidence>
<dbReference type="Gene3D" id="3.30.70.1040">
    <property type="entry name" value="Dystroglycan, domain 2"/>
    <property type="match status" value="1"/>
</dbReference>
<dbReference type="InterPro" id="IPR013783">
    <property type="entry name" value="Ig-like_fold"/>
</dbReference>
<keyword evidence="13" id="KW-0770">Synapse</keyword>
<feature type="domain" description="Peptidase S72" evidence="27">
    <location>
        <begin position="553"/>
        <end position="660"/>
    </location>
</feature>
<evidence type="ECO:0000259" key="27">
    <source>
        <dbReference type="PROSITE" id="PS51699"/>
    </source>
</evidence>
<evidence type="ECO:0000256" key="4">
    <source>
        <dbReference type="ARBA" id="ARBA00004251"/>
    </source>
</evidence>
<evidence type="ECO:0000256" key="5">
    <source>
        <dbReference type="ARBA" id="ARBA00004642"/>
    </source>
</evidence>
<keyword evidence="14" id="KW-1015">Disulfide bond</keyword>
<feature type="region of interest" description="Disordered" evidence="25">
    <location>
        <begin position="792"/>
        <end position="885"/>
    </location>
</feature>
<evidence type="ECO:0000256" key="18">
    <source>
        <dbReference type="ARBA" id="ARBA00023257"/>
    </source>
</evidence>
<evidence type="ECO:0000256" key="6">
    <source>
        <dbReference type="ARBA" id="ARBA00022475"/>
    </source>
</evidence>
<protein>
    <recommendedName>
        <fullName evidence="21">Dystroglycan 1</fullName>
    </recommendedName>
    <alternativeName>
        <fullName evidence="23">Dystroglycan</fullName>
    </alternativeName>
    <alternativeName>
        <fullName evidence="22">Dystrophin-associated glycoprotein 1</fullName>
    </alternativeName>
</protein>
<keyword evidence="17" id="KW-0539">Nucleus</keyword>
<organism evidence="28 29">
    <name type="scientific">Mya arenaria</name>
    <name type="common">Soft-shell clam</name>
    <dbReference type="NCBI Taxonomy" id="6604"/>
    <lineage>
        <taxon>Eukaryota</taxon>
        <taxon>Metazoa</taxon>
        <taxon>Spiralia</taxon>
        <taxon>Lophotrochozoa</taxon>
        <taxon>Mollusca</taxon>
        <taxon>Bivalvia</taxon>
        <taxon>Autobranchia</taxon>
        <taxon>Heteroconchia</taxon>
        <taxon>Euheterodonta</taxon>
        <taxon>Imparidentia</taxon>
        <taxon>Neoheterodontei</taxon>
        <taxon>Myida</taxon>
        <taxon>Myoidea</taxon>
        <taxon>Myidae</taxon>
        <taxon>Mya</taxon>
    </lineage>
</organism>
<name>A0ABY7FUP5_MYAAR</name>
<keyword evidence="6" id="KW-1003">Cell membrane</keyword>
<dbReference type="CDD" id="cd11303">
    <property type="entry name" value="Dystroglycan_repeat"/>
    <property type="match status" value="1"/>
</dbReference>
<dbReference type="InterPro" id="IPR015919">
    <property type="entry name" value="Cadherin-like_sf"/>
</dbReference>
<evidence type="ECO:0000256" key="22">
    <source>
        <dbReference type="ARBA" id="ARBA00030092"/>
    </source>
</evidence>
<keyword evidence="7" id="KW-0963">Cytoplasm</keyword>
<gene>
    <name evidence="28" type="ORF">MAR_010708</name>
</gene>
<comment type="function">
    <text evidence="19">The dystroglycan complex is involved in a number of processes including laminin and basement membrane assembly, sarcolemmal stability, cell survival, peripheral nerve myelination, nodal structure, cell migration, and epithelial polarization.</text>
</comment>
<dbReference type="Proteomes" id="UP001164746">
    <property type="component" value="Chromosome 14"/>
</dbReference>
<dbReference type="Pfam" id="PF05345">
    <property type="entry name" value="He_PIG"/>
    <property type="match status" value="1"/>
</dbReference>
<feature type="compositionally biased region" description="Basic and acidic residues" evidence="25">
    <location>
        <begin position="797"/>
        <end position="813"/>
    </location>
</feature>
<dbReference type="InterPro" id="IPR030398">
    <property type="entry name" value="SEA_DG_dom"/>
</dbReference>
<keyword evidence="26" id="KW-0472">Membrane</keyword>
<evidence type="ECO:0000256" key="2">
    <source>
        <dbReference type="ARBA" id="ARBA00004239"/>
    </source>
</evidence>
<dbReference type="PRINTS" id="PR01217">
    <property type="entry name" value="PRICHEXTENSN"/>
</dbReference>
<comment type="function">
    <text evidence="20">Transmembrane protein that plays important roles in connecting the extracellular matrix to the cytoskeleton. Acts as a cell adhesion receptor in both muscle and non-muscle tissues. Receptor for both DMD and UTRN and, through these interactions, scaffolds axin to the cytoskeleton. Also functions in cell adhesion-mediated signaling and implicated in cell polarity.</text>
</comment>
<evidence type="ECO:0000256" key="1">
    <source>
        <dbReference type="ARBA" id="ARBA00004135"/>
    </source>
</evidence>